<dbReference type="AlphaFoldDB" id="A0A2A8D4G9"/>
<keyword evidence="4" id="KW-1185">Reference proteome</keyword>
<feature type="transmembrane region" description="Helical" evidence="2">
    <location>
        <begin position="139"/>
        <end position="162"/>
    </location>
</feature>
<comment type="caution">
    <text evidence="3">The sequence shown here is derived from an EMBL/GenBank/DDBJ whole genome shotgun (WGS) entry which is preliminary data.</text>
</comment>
<evidence type="ECO:0000256" key="2">
    <source>
        <dbReference type="SAM" id="Phobius"/>
    </source>
</evidence>
<feature type="compositionally biased region" description="Basic and acidic residues" evidence="1">
    <location>
        <begin position="203"/>
        <end position="212"/>
    </location>
</feature>
<evidence type="ECO:0000313" key="3">
    <source>
        <dbReference type="EMBL" id="PEN15774.1"/>
    </source>
</evidence>
<feature type="transmembrane region" description="Helical" evidence="2">
    <location>
        <begin position="71"/>
        <end position="89"/>
    </location>
</feature>
<feature type="transmembrane region" description="Helical" evidence="2">
    <location>
        <begin position="44"/>
        <end position="65"/>
    </location>
</feature>
<accession>A0A2A8D4G9</accession>
<dbReference type="Proteomes" id="UP000219947">
    <property type="component" value="Unassembled WGS sequence"/>
</dbReference>
<reference evidence="3" key="1">
    <citation type="submission" date="2017-10" db="EMBL/GenBank/DDBJ databases">
        <title>Kefir isolates.</title>
        <authorList>
            <person name="Kim Y."/>
            <person name="Blasche S."/>
        </authorList>
    </citation>
    <scope>NUCLEOTIDE SEQUENCE [LARGE SCALE GENOMIC DNA]</scope>
    <source>
        <strain evidence="3">OG2-2</strain>
    </source>
</reference>
<feature type="transmembrane region" description="Helical" evidence="2">
    <location>
        <begin position="96"/>
        <end position="119"/>
    </location>
</feature>
<organism evidence="3 4">
    <name type="scientific">Rothia dentocariosa</name>
    <dbReference type="NCBI Taxonomy" id="2047"/>
    <lineage>
        <taxon>Bacteria</taxon>
        <taxon>Bacillati</taxon>
        <taxon>Actinomycetota</taxon>
        <taxon>Actinomycetes</taxon>
        <taxon>Micrococcales</taxon>
        <taxon>Micrococcaceae</taxon>
        <taxon>Rothia</taxon>
    </lineage>
</organism>
<proteinExistence type="predicted"/>
<dbReference type="EMBL" id="PDEV01000004">
    <property type="protein sequence ID" value="PEN15774.1"/>
    <property type="molecule type" value="Genomic_DNA"/>
</dbReference>
<gene>
    <name evidence="3" type="ORF">CRM92_09225</name>
</gene>
<protein>
    <submittedName>
        <fullName evidence="3">Peptidase</fullName>
    </submittedName>
</protein>
<keyword evidence="2" id="KW-0472">Membrane</keyword>
<keyword evidence="2" id="KW-0812">Transmembrane</keyword>
<evidence type="ECO:0000256" key="1">
    <source>
        <dbReference type="SAM" id="MobiDB-lite"/>
    </source>
</evidence>
<feature type="region of interest" description="Disordered" evidence="1">
    <location>
        <begin position="173"/>
        <end position="212"/>
    </location>
</feature>
<evidence type="ECO:0000313" key="4">
    <source>
        <dbReference type="Proteomes" id="UP000219947"/>
    </source>
</evidence>
<keyword evidence="2" id="KW-1133">Transmembrane helix</keyword>
<sequence length="212" mass="23930">MLSRWRLRQCFTTPAADRVPMSEQYNPGFWDQACSTPPPVRRLYLVRMLFLVVPALTLVYFFEAIGLDPIGAVPLMYLSLHGWFAVAYARNKSMGLVMVGNLLSALAASVITGFFAYILVFIHGPRTLWKLLGGSYPILTIWIMASFVIEILCSLIFVFLIFRRFPSRAEREAQGTRELSEESSPSEDQAAYDHTLTKAEAQSTHRTDSDIP</sequence>
<name>A0A2A8D4G9_9MICC</name>